<keyword evidence="2" id="KW-1185">Reference proteome</keyword>
<protein>
    <submittedName>
        <fullName evidence="1">12419_t:CDS:1</fullName>
    </submittedName>
</protein>
<dbReference type="AlphaFoldDB" id="A0A9N9I049"/>
<reference evidence="1" key="1">
    <citation type="submission" date="2021-06" db="EMBL/GenBank/DDBJ databases">
        <authorList>
            <person name="Kallberg Y."/>
            <person name="Tangrot J."/>
            <person name="Rosling A."/>
        </authorList>
    </citation>
    <scope>NUCLEOTIDE SEQUENCE</scope>
    <source>
        <strain evidence="1">MA453B</strain>
    </source>
</reference>
<comment type="caution">
    <text evidence="1">The sequence shown here is derived from an EMBL/GenBank/DDBJ whole genome shotgun (WGS) entry which is preliminary data.</text>
</comment>
<evidence type="ECO:0000313" key="2">
    <source>
        <dbReference type="Proteomes" id="UP000789405"/>
    </source>
</evidence>
<name>A0A9N9I049_9GLOM</name>
<organism evidence="1 2">
    <name type="scientific">Dentiscutata erythropus</name>
    <dbReference type="NCBI Taxonomy" id="1348616"/>
    <lineage>
        <taxon>Eukaryota</taxon>
        <taxon>Fungi</taxon>
        <taxon>Fungi incertae sedis</taxon>
        <taxon>Mucoromycota</taxon>
        <taxon>Glomeromycotina</taxon>
        <taxon>Glomeromycetes</taxon>
        <taxon>Diversisporales</taxon>
        <taxon>Gigasporaceae</taxon>
        <taxon>Dentiscutata</taxon>
    </lineage>
</organism>
<gene>
    <name evidence="1" type="ORF">DERYTH_LOCUS13846</name>
</gene>
<evidence type="ECO:0000313" key="1">
    <source>
        <dbReference type="EMBL" id="CAG8714675.1"/>
    </source>
</evidence>
<proteinExistence type="predicted"/>
<dbReference type="Proteomes" id="UP000789405">
    <property type="component" value="Unassembled WGS sequence"/>
</dbReference>
<sequence length="60" mass="6960">MEVEENIQTVFKNKSEAQLLSSKKHKKHKAIYKEEQILNQLEDYKDASVLSTGIAKRLVE</sequence>
<dbReference type="EMBL" id="CAJVPY010010019">
    <property type="protein sequence ID" value="CAG8714675.1"/>
    <property type="molecule type" value="Genomic_DNA"/>
</dbReference>
<accession>A0A9N9I049</accession>
<feature type="non-terminal residue" evidence="1">
    <location>
        <position position="60"/>
    </location>
</feature>